<organism evidence="1">
    <name type="scientific">Anguilla anguilla</name>
    <name type="common">European freshwater eel</name>
    <name type="synonym">Muraena anguilla</name>
    <dbReference type="NCBI Taxonomy" id="7936"/>
    <lineage>
        <taxon>Eukaryota</taxon>
        <taxon>Metazoa</taxon>
        <taxon>Chordata</taxon>
        <taxon>Craniata</taxon>
        <taxon>Vertebrata</taxon>
        <taxon>Euteleostomi</taxon>
        <taxon>Actinopterygii</taxon>
        <taxon>Neopterygii</taxon>
        <taxon>Teleostei</taxon>
        <taxon>Anguilliformes</taxon>
        <taxon>Anguillidae</taxon>
        <taxon>Anguilla</taxon>
    </lineage>
</organism>
<reference evidence="1" key="1">
    <citation type="submission" date="2014-11" db="EMBL/GenBank/DDBJ databases">
        <authorList>
            <person name="Amaro Gonzalez C."/>
        </authorList>
    </citation>
    <scope>NUCLEOTIDE SEQUENCE</scope>
</reference>
<name>A0A0E9UTH6_ANGAN</name>
<dbReference type="EMBL" id="GBXM01039450">
    <property type="protein sequence ID" value="JAH69127.1"/>
    <property type="molecule type" value="Transcribed_RNA"/>
</dbReference>
<proteinExistence type="predicted"/>
<accession>A0A0E9UTH6</accession>
<evidence type="ECO:0000313" key="1">
    <source>
        <dbReference type="EMBL" id="JAH69127.1"/>
    </source>
</evidence>
<reference evidence="1" key="2">
    <citation type="journal article" date="2015" name="Fish Shellfish Immunol.">
        <title>Early steps in the European eel (Anguilla anguilla)-Vibrio vulnificus interaction in the gills: Role of the RtxA13 toxin.</title>
        <authorList>
            <person name="Callol A."/>
            <person name="Pajuelo D."/>
            <person name="Ebbesson L."/>
            <person name="Teles M."/>
            <person name="MacKenzie S."/>
            <person name="Amaro C."/>
        </authorList>
    </citation>
    <scope>NUCLEOTIDE SEQUENCE</scope>
</reference>
<dbReference type="AlphaFoldDB" id="A0A0E9UTH6"/>
<sequence>MDTHSNTLKHRCAETDGQRQTYIDGQIYNHKHPID</sequence>
<protein>
    <submittedName>
        <fullName evidence="1">Uncharacterized protein</fullName>
    </submittedName>
</protein>